<dbReference type="AlphaFoldDB" id="A0A563EVD0"/>
<dbReference type="EMBL" id="VOBR01000008">
    <property type="protein sequence ID" value="TWP51542.1"/>
    <property type="molecule type" value="Genomic_DNA"/>
</dbReference>
<evidence type="ECO:0000313" key="2">
    <source>
        <dbReference type="Proteomes" id="UP000316639"/>
    </source>
</evidence>
<evidence type="ECO:0000313" key="1">
    <source>
        <dbReference type="EMBL" id="TWP51542.1"/>
    </source>
</evidence>
<reference evidence="1 2" key="1">
    <citation type="submission" date="2019-07" db="EMBL/GenBank/DDBJ databases">
        <title>Lentzea xizangensis sp. nov., isolated from Qinghai-Tibetan Plateau Soils.</title>
        <authorList>
            <person name="Huang J."/>
        </authorList>
    </citation>
    <scope>NUCLEOTIDE SEQUENCE [LARGE SCALE GENOMIC DNA]</scope>
    <source>
        <strain evidence="1 2">FXJ1.1311</strain>
    </source>
</reference>
<dbReference type="OrthoDB" id="292843at2"/>
<accession>A0A563EVD0</accession>
<keyword evidence="2" id="KW-1185">Reference proteome</keyword>
<dbReference type="Proteomes" id="UP000316639">
    <property type="component" value="Unassembled WGS sequence"/>
</dbReference>
<proteinExistence type="predicted"/>
<protein>
    <submittedName>
        <fullName evidence="1">Uncharacterized protein</fullName>
    </submittedName>
</protein>
<name>A0A563EVD0_9PSEU</name>
<organism evidence="1 2">
    <name type="scientific">Lentzea tibetensis</name>
    <dbReference type="NCBI Taxonomy" id="2591470"/>
    <lineage>
        <taxon>Bacteria</taxon>
        <taxon>Bacillati</taxon>
        <taxon>Actinomycetota</taxon>
        <taxon>Actinomycetes</taxon>
        <taxon>Pseudonocardiales</taxon>
        <taxon>Pseudonocardiaceae</taxon>
        <taxon>Lentzea</taxon>
    </lineage>
</organism>
<dbReference type="RefSeq" id="WP_146352364.1">
    <property type="nucleotide sequence ID" value="NZ_VOBR01000008.1"/>
</dbReference>
<gene>
    <name evidence="1" type="ORF">FKR81_15210</name>
</gene>
<sequence length="268" mass="29599">MELPRAWQRPDPLRGLDRIPWHELSDGRGSAEGVDRLLRALVASARDERERALVSLSDRLLTDDTVSEASAYAVPFLVELGASYKVAAHVRDRVVFLLAALALAGKGFTEDGKRTRRRWNSAGRELPRTAPDWITQTRHAVAVGAPKIFEALAQERVGCVVALACAVADRCPEYVEALMSDIANECDQTDTMLRESADIALHLLQKQDTPDLLVRGLAQGHPDVLREYETNARPAHQPREITVAQIGYRFALISAYGDEELEMPSGPP</sequence>
<comment type="caution">
    <text evidence="1">The sequence shown here is derived from an EMBL/GenBank/DDBJ whole genome shotgun (WGS) entry which is preliminary data.</text>
</comment>